<dbReference type="Proteomes" id="UP001304671">
    <property type="component" value="Unassembled WGS sequence"/>
</dbReference>
<evidence type="ECO:0000313" key="1">
    <source>
        <dbReference type="EMBL" id="MEA5259613.1"/>
    </source>
</evidence>
<accession>A0ABU5QRA2</accession>
<dbReference type="PANTHER" id="PTHR46191">
    <property type="match status" value="1"/>
</dbReference>
<sequence>MKVYKHYSFDLWLTLIKSNPTFKKERAFFFFKHLNASKKTLIEVEIIFRRIDLMVNAVNQKSGRNISAEEMYLMVVYEINESDCIFHNLDITWLLNEMELLFFQYIPVIYDENTLNALKTIKENNEISMSILSNTGFIKGSTLRVVLERLELAHLFDFQLYSDEEGLSKPNPKFFELMLNKVSTLKENRPISSSEIIHVGDNLVADIYGANFIEINSFQINSNKNTISDLLK</sequence>
<keyword evidence="2" id="KW-1185">Reference proteome</keyword>
<dbReference type="SUPFAM" id="SSF56784">
    <property type="entry name" value="HAD-like"/>
    <property type="match status" value="1"/>
</dbReference>
<dbReference type="InterPro" id="IPR036412">
    <property type="entry name" value="HAD-like_sf"/>
</dbReference>
<keyword evidence="1" id="KW-0378">Hydrolase</keyword>
<name>A0ABU5QRA2_9BACT</name>
<dbReference type="Gene3D" id="3.40.50.1000">
    <property type="entry name" value="HAD superfamily/HAD-like"/>
    <property type="match status" value="1"/>
</dbReference>
<gene>
    <name evidence="1" type="ORF">VB264_17575</name>
</gene>
<reference evidence="1 2" key="1">
    <citation type="submission" date="2023-12" db="EMBL/GenBank/DDBJ databases">
        <title>Novel species of the genus Arcicella isolated from rivers.</title>
        <authorList>
            <person name="Lu H."/>
        </authorList>
    </citation>
    <scope>NUCLEOTIDE SEQUENCE [LARGE SCALE GENOMIC DNA]</scope>
    <source>
        <strain evidence="1 2">LMG 21963</strain>
    </source>
</reference>
<dbReference type="SFLD" id="SFLDG01129">
    <property type="entry name" value="C1.5:_HAD__Beta-PGM__Phosphata"/>
    <property type="match status" value="1"/>
</dbReference>
<proteinExistence type="predicted"/>
<organism evidence="1 2">
    <name type="scientific">Arcicella aquatica</name>
    <dbReference type="NCBI Taxonomy" id="217141"/>
    <lineage>
        <taxon>Bacteria</taxon>
        <taxon>Pseudomonadati</taxon>
        <taxon>Bacteroidota</taxon>
        <taxon>Cytophagia</taxon>
        <taxon>Cytophagales</taxon>
        <taxon>Flectobacillaceae</taxon>
        <taxon>Arcicella</taxon>
    </lineage>
</organism>
<dbReference type="Pfam" id="PF00702">
    <property type="entry name" value="Hydrolase"/>
    <property type="match status" value="1"/>
</dbReference>
<dbReference type="RefSeq" id="WP_323251385.1">
    <property type="nucleotide sequence ID" value="NZ_JAYFUL010000033.1"/>
</dbReference>
<dbReference type="InterPro" id="IPR051828">
    <property type="entry name" value="HAD-like_hydrolase_domain"/>
</dbReference>
<dbReference type="InterPro" id="IPR023214">
    <property type="entry name" value="HAD_sf"/>
</dbReference>
<evidence type="ECO:0000313" key="2">
    <source>
        <dbReference type="Proteomes" id="UP001304671"/>
    </source>
</evidence>
<dbReference type="EMBL" id="JAYFUL010000033">
    <property type="protein sequence ID" value="MEA5259613.1"/>
    <property type="molecule type" value="Genomic_DNA"/>
</dbReference>
<comment type="caution">
    <text evidence="1">The sequence shown here is derived from an EMBL/GenBank/DDBJ whole genome shotgun (WGS) entry which is preliminary data.</text>
</comment>
<protein>
    <submittedName>
        <fullName evidence="1">HAD-IA family hydrolase</fullName>
    </submittedName>
</protein>
<dbReference type="NCBIfam" id="TIGR01549">
    <property type="entry name" value="HAD-SF-IA-v1"/>
    <property type="match status" value="1"/>
</dbReference>
<dbReference type="GO" id="GO:0016787">
    <property type="term" value="F:hydrolase activity"/>
    <property type="evidence" value="ECO:0007669"/>
    <property type="project" value="UniProtKB-KW"/>
</dbReference>
<dbReference type="SFLD" id="SFLDS00003">
    <property type="entry name" value="Haloacid_Dehalogenase"/>
    <property type="match status" value="1"/>
</dbReference>
<dbReference type="PANTHER" id="PTHR46191:SF2">
    <property type="entry name" value="HALOACID DEHALOGENASE-LIKE HYDROLASE DOMAIN-CONTAINING PROTEIN 3"/>
    <property type="match status" value="1"/>
</dbReference>
<dbReference type="InterPro" id="IPR006439">
    <property type="entry name" value="HAD-SF_hydro_IA"/>
</dbReference>
<dbReference type="Gene3D" id="1.10.150.400">
    <property type="match status" value="1"/>
</dbReference>